<reference evidence="4" key="1">
    <citation type="journal article" date="2019" name="Int. J. Syst. Evol. Microbiol.">
        <title>The Global Catalogue of Microorganisms (GCM) 10K type strain sequencing project: providing services to taxonomists for standard genome sequencing and annotation.</title>
        <authorList>
            <consortium name="The Broad Institute Genomics Platform"/>
            <consortium name="The Broad Institute Genome Sequencing Center for Infectious Disease"/>
            <person name="Wu L."/>
            <person name="Ma J."/>
        </authorList>
    </citation>
    <scope>NUCLEOTIDE SEQUENCE [LARGE SCALE GENOMIC DNA]</scope>
    <source>
        <strain evidence="4">NBRC 108728</strain>
    </source>
</reference>
<gene>
    <name evidence="3" type="ORF">GCM10025867_47220</name>
</gene>
<geneLocation type="plasmid" evidence="3 4">
    <name>pNBRC108728a</name>
</geneLocation>
<evidence type="ECO:0000313" key="3">
    <source>
        <dbReference type="EMBL" id="BDZ52481.1"/>
    </source>
</evidence>
<keyword evidence="2" id="KW-1133">Transmembrane helix</keyword>
<keyword evidence="4" id="KW-1185">Reference proteome</keyword>
<evidence type="ECO:0000256" key="1">
    <source>
        <dbReference type="SAM" id="MobiDB-lite"/>
    </source>
</evidence>
<proteinExistence type="predicted"/>
<feature type="compositionally biased region" description="Low complexity" evidence="1">
    <location>
        <begin position="392"/>
        <end position="418"/>
    </location>
</feature>
<dbReference type="EMBL" id="AP027733">
    <property type="protein sequence ID" value="BDZ52481.1"/>
    <property type="molecule type" value="Genomic_DNA"/>
</dbReference>
<dbReference type="Proteomes" id="UP001321486">
    <property type="component" value="Plasmid pNBRC108728a"/>
</dbReference>
<name>A0ABM8GVP2_9MICO</name>
<keyword evidence="2" id="KW-0812">Transmembrane</keyword>
<dbReference type="RefSeq" id="WP_286347330.1">
    <property type="nucleotide sequence ID" value="NZ_AP027733.1"/>
</dbReference>
<keyword evidence="2" id="KW-0472">Membrane</keyword>
<feature type="region of interest" description="Disordered" evidence="1">
    <location>
        <begin position="371"/>
        <end position="418"/>
    </location>
</feature>
<evidence type="ECO:0008006" key="5">
    <source>
        <dbReference type="Google" id="ProtNLM"/>
    </source>
</evidence>
<protein>
    <recommendedName>
        <fullName evidence="5">DUF4340 domain-containing protein</fullName>
    </recommendedName>
</protein>
<evidence type="ECO:0000313" key="4">
    <source>
        <dbReference type="Proteomes" id="UP001321486"/>
    </source>
</evidence>
<evidence type="ECO:0000256" key="2">
    <source>
        <dbReference type="SAM" id="Phobius"/>
    </source>
</evidence>
<keyword evidence="3" id="KW-0614">Plasmid</keyword>
<accession>A0ABM8GVP2</accession>
<sequence>MTNQPQHADRRSRKPAILVASIVTVLCLGTGAIVYKGVTSAPPVQHASFESLVPASAGAVASLAPSSASWKLLGSIDAPLALGVLDYSKLPSKPSALGVSVSKESGTAGRTEVYLDFTTTKAASSTLAWLGKQDGADQRAVAVRAKTILVTDPTAGGVKATDGFAQRKPQESPEVKADFSTRLPGSNRLWFDFDRLNSVVTLAADSGRRSIFEKFQADSLGMSRGTRWIGSTSNVDDAWKGSFTAGGYSVQALKPSDAVASLVATQSSGAAGTTDTTKRNGAVSIGSAGMSSLLDDLSITYRTGTSRIDKESFAGQVAAAWPTFLPAKPEIEAIIPTGAWIATGSGLTEVGQGITTVALAFDAGKLSVGLVQNSSPTSSSRAGPFRSRRTLTARSSPTRRASSPRRPLLRGSPAIRIL</sequence>
<feature type="compositionally biased region" description="Polar residues" evidence="1">
    <location>
        <begin position="371"/>
        <end position="381"/>
    </location>
</feature>
<feature type="transmembrane region" description="Helical" evidence="2">
    <location>
        <begin position="16"/>
        <end position="35"/>
    </location>
</feature>
<organism evidence="3 4">
    <name type="scientific">Frondihabitans sucicola</name>
    <dbReference type="NCBI Taxonomy" id="1268041"/>
    <lineage>
        <taxon>Bacteria</taxon>
        <taxon>Bacillati</taxon>
        <taxon>Actinomycetota</taxon>
        <taxon>Actinomycetes</taxon>
        <taxon>Micrococcales</taxon>
        <taxon>Microbacteriaceae</taxon>
        <taxon>Frondihabitans</taxon>
    </lineage>
</organism>